<dbReference type="Pfam" id="PF02469">
    <property type="entry name" value="Fasciclin"/>
    <property type="match status" value="1"/>
</dbReference>
<dbReference type="Pfam" id="PF24517">
    <property type="entry name" value="CBM96"/>
    <property type="match status" value="1"/>
</dbReference>
<dbReference type="PROSITE" id="PS50213">
    <property type="entry name" value="FAS1"/>
    <property type="match status" value="1"/>
</dbReference>
<evidence type="ECO:0000313" key="6">
    <source>
        <dbReference type="Proteomes" id="UP001139344"/>
    </source>
</evidence>
<keyword evidence="2" id="KW-0964">Secreted</keyword>
<dbReference type="GO" id="GO:0009653">
    <property type="term" value="P:anatomical structure morphogenesis"/>
    <property type="evidence" value="ECO:0007669"/>
    <property type="project" value="TreeGrafter"/>
</dbReference>
<dbReference type="Proteomes" id="UP001139344">
    <property type="component" value="Unassembled WGS sequence"/>
</dbReference>
<comment type="subcellular location">
    <subcellularLocation>
        <location evidence="1">Secreted</location>
    </subcellularLocation>
</comment>
<dbReference type="NCBIfam" id="NF033679">
    <property type="entry name" value="DNRLRE_dom"/>
    <property type="match status" value="1"/>
</dbReference>
<comment type="caution">
    <text evidence="5">The sequence shown here is derived from an EMBL/GenBank/DDBJ whole genome shotgun (WGS) entry which is preliminary data.</text>
</comment>
<dbReference type="EMBL" id="JAJSON010000023">
    <property type="protein sequence ID" value="MCG9972149.1"/>
    <property type="molecule type" value="Genomic_DNA"/>
</dbReference>
<dbReference type="InterPro" id="IPR036378">
    <property type="entry name" value="FAS1_dom_sf"/>
</dbReference>
<evidence type="ECO:0000256" key="1">
    <source>
        <dbReference type="ARBA" id="ARBA00004613"/>
    </source>
</evidence>
<protein>
    <submittedName>
        <fullName evidence="5">DNRLRE domain-containing protein</fullName>
    </submittedName>
</protein>
<dbReference type="Pfam" id="PF16184">
    <property type="entry name" value="Cadherin_3"/>
    <property type="match status" value="1"/>
</dbReference>
<dbReference type="InterPro" id="IPR055372">
    <property type="entry name" value="CBM96"/>
</dbReference>
<dbReference type="SUPFAM" id="SSF82153">
    <property type="entry name" value="FAS1 domain"/>
    <property type="match status" value="1"/>
</dbReference>
<dbReference type="GO" id="GO:0005576">
    <property type="term" value="C:extracellular region"/>
    <property type="evidence" value="ECO:0007669"/>
    <property type="project" value="UniProtKB-SubCell"/>
</dbReference>
<keyword evidence="3" id="KW-0732">Signal</keyword>
<evidence type="ECO:0000313" key="5">
    <source>
        <dbReference type="EMBL" id="MCG9972149.1"/>
    </source>
</evidence>
<dbReference type="AlphaFoldDB" id="A0A9X2A694"/>
<dbReference type="PANTHER" id="PTHR45739:SF12">
    <property type="entry name" value="CHONDROITIN SULFATE PROTEOGLYCAN 4-LIKE ISOFORM X2"/>
    <property type="match status" value="1"/>
</dbReference>
<dbReference type="PANTHER" id="PTHR45739">
    <property type="entry name" value="MATRIX PROTEIN, PUTATIVE-RELATED"/>
    <property type="match status" value="1"/>
</dbReference>
<dbReference type="Gene3D" id="2.30.180.10">
    <property type="entry name" value="FAS1 domain"/>
    <property type="match status" value="1"/>
</dbReference>
<reference evidence="5" key="1">
    <citation type="submission" date="2021-12" db="EMBL/GenBank/DDBJ databases">
        <title>Description of Gramella crocea sp. nov., a new bacterium isolated from activated sludge.</title>
        <authorList>
            <person name="Zhang X."/>
        </authorList>
    </citation>
    <scope>NUCLEOTIDE SEQUENCE</scope>
    <source>
        <strain evidence="5">YB25</strain>
    </source>
</reference>
<accession>A0A9X2A694</accession>
<evidence type="ECO:0000256" key="3">
    <source>
        <dbReference type="ARBA" id="ARBA00022729"/>
    </source>
</evidence>
<gene>
    <name evidence="5" type="ORF">LU635_10920</name>
</gene>
<sequence length="479" mass="52822">MKNTKIITFSLIGICLGIFYSCEIQEDFEYQKSGITGELGVTAWEYIQSHDSLVMLEQAIKSADLVDFYETGSAKTFIAPTNNAFTEYLNANSYNSLDEVPVPILRNALKYHIVNDVVLFTDPELMESNNPIAYETENGQTMFLSHNSNFQGIVNEGANKQWTIVTSNLEPSNGAMHVVSSIVYFSAPVGDLAPPDPSVKTDTIFPLHDTYINGGSQSGNNFGNDPLLKVKNVTGDGSYDRKSFLMFDLKDFDEEGVITDMKLEIAVKYTRAKGVSLDLYSVNDTLWEETSLTFDNATLPDENEAPIASLTTSKINTFEFNITDYFNDLQGKQRVSLMLDGEAGTDETDEFASKENSDFNMPMLIATIASGDNFLEFVTNTGFAVGSGEAYAFSNSVLEVSGAAAEDIIFEVEETPQHGWLIRGADILQVGDRFTQQDVKVMNLLYINDGSGTEDKVVLSARDRAGSNLEPFDVLITIE</sequence>
<evidence type="ECO:0000259" key="4">
    <source>
        <dbReference type="PROSITE" id="PS50213"/>
    </source>
</evidence>
<dbReference type="SMART" id="SM00554">
    <property type="entry name" value="FAS1"/>
    <property type="match status" value="1"/>
</dbReference>
<keyword evidence="6" id="KW-1185">Reference proteome</keyword>
<dbReference type="PROSITE" id="PS51257">
    <property type="entry name" value="PROKAR_LIPOPROTEIN"/>
    <property type="match status" value="1"/>
</dbReference>
<name>A0A9X2A694_9FLAO</name>
<dbReference type="InterPro" id="IPR000782">
    <property type="entry name" value="FAS1_domain"/>
</dbReference>
<organism evidence="5 6">
    <name type="scientific">Christiangramia crocea</name>
    <dbReference type="NCBI Taxonomy" id="2904124"/>
    <lineage>
        <taxon>Bacteria</taxon>
        <taxon>Pseudomonadati</taxon>
        <taxon>Bacteroidota</taxon>
        <taxon>Flavobacteriia</taxon>
        <taxon>Flavobacteriales</taxon>
        <taxon>Flavobacteriaceae</taxon>
        <taxon>Christiangramia</taxon>
    </lineage>
</organism>
<proteinExistence type="predicted"/>
<dbReference type="RefSeq" id="WP_240099108.1">
    <property type="nucleotide sequence ID" value="NZ_JAJSON010000023.1"/>
</dbReference>
<dbReference type="InterPro" id="IPR051561">
    <property type="entry name" value="FRAS1_ECM"/>
</dbReference>
<feature type="domain" description="FAS1" evidence="4">
    <location>
        <begin position="40"/>
        <end position="183"/>
    </location>
</feature>
<evidence type="ECO:0000256" key="2">
    <source>
        <dbReference type="ARBA" id="ARBA00022525"/>
    </source>
</evidence>